<comment type="caution">
    <text evidence="2">The sequence shown here is derived from an EMBL/GenBank/DDBJ whole genome shotgun (WGS) entry which is preliminary data.</text>
</comment>
<comment type="similarity">
    <text evidence="1">Belongs to the class-III pyridoxal-phosphate-dependent aminotransferase family.</text>
</comment>
<dbReference type="EMBL" id="JBBPBN010000125">
    <property type="protein sequence ID" value="KAK8976919.1"/>
    <property type="molecule type" value="Genomic_DNA"/>
</dbReference>
<dbReference type="InterPro" id="IPR015421">
    <property type="entry name" value="PyrdxlP-dep_Trfase_major"/>
</dbReference>
<organism evidence="2 3">
    <name type="scientific">Hibiscus sabdariffa</name>
    <name type="common">roselle</name>
    <dbReference type="NCBI Taxonomy" id="183260"/>
    <lineage>
        <taxon>Eukaryota</taxon>
        <taxon>Viridiplantae</taxon>
        <taxon>Streptophyta</taxon>
        <taxon>Embryophyta</taxon>
        <taxon>Tracheophyta</taxon>
        <taxon>Spermatophyta</taxon>
        <taxon>Magnoliopsida</taxon>
        <taxon>eudicotyledons</taxon>
        <taxon>Gunneridae</taxon>
        <taxon>Pentapetalae</taxon>
        <taxon>rosids</taxon>
        <taxon>malvids</taxon>
        <taxon>Malvales</taxon>
        <taxon>Malvaceae</taxon>
        <taxon>Malvoideae</taxon>
        <taxon>Hibiscus</taxon>
    </lineage>
</organism>
<dbReference type="InterPro" id="IPR015422">
    <property type="entry name" value="PyrdxlP-dep_Trfase_small"/>
</dbReference>
<dbReference type="Proteomes" id="UP001396334">
    <property type="component" value="Unassembled WGS sequence"/>
</dbReference>
<evidence type="ECO:0000256" key="1">
    <source>
        <dbReference type="ARBA" id="ARBA00008954"/>
    </source>
</evidence>
<dbReference type="InterPro" id="IPR015424">
    <property type="entry name" value="PyrdxlP-dep_Trfase"/>
</dbReference>
<evidence type="ECO:0000313" key="2">
    <source>
        <dbReference type="EMBL" id="KAK8976919.1"/>
    </source>
</evidence>
<name>A0ABR2NL89_9ROSI</name>
<dbReference type="Gene3D" id="3.40.640.10">
    <property type="entry name" value="Type I PLP-dependent aspartate aminotransferase-like (Major domain)"/>
    <property type="match status" value="1"/>
</dbReference>
<protein>
    <submittedName>
        <fullName evidence="2">Uncharacterized protein</fullName>
    </submittedName>
</protein>
<gene>
    <name evidence="2" type="ORF">V6N11_019593</name>
</gene>
<reference evidence="2 3" key="1">
    <citation type="journal article" date="2024" name="G3 (Bethesda)">
        <title>Genome assembly of Hibiscus sabdariffa L. provides insights into metabolisms of medicinal natural products.</title>
        <authorList>
            <person name="Kim T."/>
        </authorList>
    </citation>
    <scope>NUCLEOTIDE SEQUENCE [LARGE SCALE GENOMIC DNA]</scope>
    <source>
        <strain evidence="2">TK-2024</strain>
        <tissue evidence="2">Old leaves</tissue>
    </source>
</reference>
<dbReference type="SUPFAM" id="SSF53383">
    <property type="entry name" value="PLP-dependent transferases"/>
    <property type="match status" value="1"/>
</dbReference>
<proteinExistence type="inferred from homology"/>
<sequence>MLQYSRKDDEQCDAAALRIGNGIPLGAVVTTPEIAEVLTRRSYFNTFGGNPVCTAAGLAVPKIILTGIADCTMYAVIGDVRGRGVMLGVELVTDHELKTPAKLETLHVMDQMKG</sequence>
<keyword evidence="3" id="KW-1185">Reference proteome</keyword>
<dbReference type="Gene3D" id="3.90.1150.10">
    <property type="entry name" value="Aspartate Aminotransferase, domain 1"/>
    <property type="match status" value="1"/>
</dbReference>
<dbReference type="PANTHER" id="PTHR45688:SF13">
    <property type="entry name" value="ALANINE--GLYOXYLATE AMINOTRANSFERASE 2-LIKE"/>
    <property type="match status" value="1"/>
</dbReference>
<evidence type="ECO:0000313" key="3">
    <source>
        <dbReference type="Proteomes" id="UP001396334"/>
    </source>
</evidence>
<accession>A0ABR2NL89</accession>
<dbReference type="PANTHER" id="PTHR45688">
    <property type="match status" value="1"/>
</dbReference>